<dbReference type="AlphaFoldDB" id="A0A512HQS9"/>
<accession>A0A512HQS9</accession>
<proteinExistence type="predicted"/>
<dbReference type="RefSeq" id="WP_146825170.1">
    <property type="nucleotide sequence ID" value="NZ_BAAAYQ010000001.1"/>
</dbReference>
<evidence type="ECO:0000256" key="2">
    <source>
        <dbReference type="SAM" id="SignalP"/>
    </source>
</evidence>
<feature type="region of interest" description="Disordered" evidence="1">
    <location>
        <begin position="29"/>
        <end position="65"/>
    </location>
</feature>
<dbReference type="EMBL" id="BJZQ01000001">
    <property type="protein sequence ID" value="GEO87811.1"/>
    <property type="molecule type" value="Genomic_DNA"/>
</dbReference>
<evidence type="ECO:0008006" key="5">
    <source>
        <dbReference type="Google" id="ProtNLM"/>
    </source>
</evidence>
<gene>
    <name evidence="3" type="ORF">AFL01nite_01380</name>
</gene>
<organism evidence="3 4">
    <name type="scientific">Aeromicrobium flavum</name>
    <dbReference type="NCBI Taxonomy" id="416568"/>
    <lineage>
        <taxon>Bacteria</taxon>
        <taxon>Bacillati</taxon>
        <taxon>Actinomycetota</taxon>
        <taxon>Actinomycetes</taxon>
        <taxon>Propionibacteriales</taxon>
        <taxon>Nocardioidaceae</taxon>
        <taxon>Aeromicrobium</taxon>
    </lineage>
</organism>
<evidence type="ECO:0000313" key="3">
    <source>
        <dbReference type="EMBL" id="GEO87811.1"/>
    </source>
</evidence>
<sequence length="224" mass="23197">MSVVRASVVRSSRLWVVAASAALVLAACSDSPDDEPTPAADTPSVTTSSTPSETPTTPTPTTEPPAALPALDELLVSPGRVGPVSVGMTKQQALDTGLFEADVEVPGEDCGRVLPLGWKADYASSLDVLTKDDGTVVSLGIRGEQPRTSDGLGVGSTLREVSGVHETAELVEAGYGQTGVFVTDGERWLGYLFDADPESIGPKDAVSLVEVTQGTRPDLMRDGC</sequence>
<protein>
    <recommendedName>
        <fullName evidence="5">Lipoprotein</fullName>
    </recommendedName>
</protein>
<comment type="caution">
    <text evidence="3">The sequence shown here is derived from an EMBL/GenBank/DDBJ whole genome shotgun (WGS) entry which is preliminary data.</text>
</comment>
<feature type="signal peptide" evidence="2">
    <location>
        <begin position="1"/>
        <end position="21"/>
    </location>
</feature>
<evidence type="ECO:0000313" key="4">
    <source>
        <dbReference type="Proteomes" id="UP000321769"/>
    </source>
</evidence>
<keyword evidence="2" id="KW-0732">Signal</keyword>
<feature type="compositionally biased region" description="Low complexity" evidence="1">
    <location>
        <begin position="37"/>
        <end position="56"/>
    </location>
</feature>
<reference evidence="3 4" key="1">
    <citation type="submission" date="2019-07" db="EMBL/GenBank/DDBJ databases">
        <title>Whole genome shotgun sequence of Aeromicrobium flavum NBRC 107625.</title>
        <authorList>
            <person name="Hosoyama A."/>
            <person name="Uohara A."/>
            <person name="Ohji S."/>
            <person name="Ichikawa N."/>
        </authorList>
    </citation>
    <scope>NUCLEOTIDE SEQUENCE [LARGE SCALE GENOMIC DNA]</scope>
    <source>
        <strain evidence="3 4">NBRC 107625</strain>
    </source>
</reference>
<dbReference type="Proteomes" id="UP000321769">
    <property type="component" value="Unassembled WGS sequence"/>
</dbReference>
<dbReference type="OrthoDB" id="3784097at2"/>
<name>A0A512HQS9_9ACTN</name>
<dbReference type="PROSITE" id="PS51257">
    <property type="entry name" value="PROKAR_LIPOPROTEIN"/>
    <property type="match status" value="1"/>
</dbReference>
<keyword evidence="4" id="KW-1185">Reference proteome</keyword>
<evidence type="ECO:0000256" key="1">
    <source>
        <dbReference type="SAM" id="MobiDB-lite"/>
    </source>
</evidence>
<feature type="chain" id="PRO_5021973586" description="Lipoprotein" evidence="2">
    <location>
        <begin position="22"/>
        <end position="224"/>
    </location>
</feature>